<dbReference type="EMBL" id="CP144695">
    <property type="protein sequence ID" value="WVZ08461.1"/>
    <property type="molecule type" value="Genomic_DNA"/>
</dbReference>
<sequence length="414" mass="46784">MWFLGQGESVVNTKEFQHQSHGLKQFHPPFAPPVRDSSPYSFVAFNHYRPLQLVMAPLQASSLLDDNLVPIVFYCPPLSKSSYLKFHGVANIQAEPASRGNIVLDQREIKESNLRRCSVSIFTNPTLAKSQTNQVFINVPTKTTARRVGALWWWDNSVASLGWAMMAKRWPAHFKLRAWVSRLLKWRTQREAGFTEQRKPPSPNSGGITGCCYYGPTKVSGLFYIYHGNQRSNWRQVVHDILWASAIEKSAVSKYFGPLGLKESKEQRMLAEELRATESVGTMSTPYSNFKPSKSQRESKSSTSPQTKSWPPPKRLFPGQFSVASDEISIVGANTLLPFEANSLSLSVPANTFLPIQPLDQGPRILEIKLRITIPQRYWRPTVEVKMGCQTGSEEKDDEDAIKDDKEDDADDLY</sequence>
<keyword evidence="3" id="KW-1185">Reference proteome</keyword>
<organism evidence="2 3">
    <name type="scientific">Vigna mungo</name>
    <name type="common">Black gram</name>
    <name type="synonym">Phaseolus mungo</name>
    <dbReference type="NCBI Taxonomy" id="3915"/>
    <lineage>
        <taxon>Eukaryota</taxon>
        <taxon>Viridiplantae</taxon>
        <taxon>Streptophyta</taxon>
        <taxon>Embryophyta</taxon>
        <taxon>Tracheophyta</taxon>
        <taxon>Spermatophyta</taxon>
        <taxon>Magnoliopsida</taxon>
        <taxon>eudicotyledons</taxon>
        <taxon>Gunneridae</taxon>
        <taxon>Pentapetalae</taxon>
        <taxon>rosids</taxon>
        <taxon>fabids</taxon>
        <taxon>Fabales</taxon>
        <taxon>Fabaceae</taxon>
        <taxon>Papilionoideae</taxon>
        <taxon>50 kb inversion clade</taxon>
        <taxon>NPAAA clade</taxon>
        <taxon>indigoferoid/millettioid clade</taxon>
        <taxon>Phaseoleae</taxon>
        <taxon>Vigna</taxon>
    </lineage>
</organism>
<evidence type="ECO:0000256" key="1">
    <source>
        <dbReference type="SAM" id="MobiDB-lite"/>
    </source>
</evidence>
<feature type="compositionally biased region" description="Acidic residues" evidence="1">
    <location>
        <begin position="395"/>
        <end position="414"/>
    </location>
</feature>
<feature type="region of interest" description="Disordered" evidence="1">
    <location>
        <begin position="282"/>
        <end position="316"/>
    </location>
</feature>
<dbReference type="AntiFam" id="ANF00038">
    <property type="entry name" value="Overlaps SRP RNA, same strand"/>
</dbReference>
<name>A0AAQ3RXZ9_VIGMU</name>
<evidence type="ECO:0000313" key="3">
    <source>
        <dbReference type="Proteomes" id="UP001374535"/>
    </source>
</evidence>
<dbReference type="Proteomes" id="UP001374535">
    <property type="component" value="Chromosome 6"/>
</dbReference>
<dbReference type="AlphaFoldDB" id="A0AAQ3RXZ9"/>
<protein>
    <submittedName>
        <fullName evidence="2">Uncharacterized protein</fullName>
    </submittedName>
</protein>
<feature type="region of interest" description="Disordered" evidence="1">
    <location>
        <begin position="389"/>
        <end position="414"/>
    </location>
</feature>
<evidence type="ECO:0000313" key="2">
    <source>
        <dbReference type="EMBL" id="WVZ08461.1"/>
    </source>
</evidence>
<proteinExistence type="predicted"/>
<gene>
    <name evidence="2" type="ORF">V8G54_021807</name>
</gene>
<accession>A0AAQ3RXZ9</accession>
<reference evidence="2 3" key="1">
    <citation type="journal article" date="2023" name="Life. Sci Alliance">
        <title>Evolutionary insights into 3D genome organization and epigenetic landscape of Vigna mungo.</title>
        <authorList>
            <person name="Junaid A."/>
            <person name="Singh B."/>
            <person name="Bhatia S."/>
        </authorList>
    </citation>
    <scope>NUCLEOTIDE SEQUENCE [LARGE SCALE GENOMIC DNA]</scope>
    <source>
        <strain evidence="2">Urdbean</strain>
    </source>
</reference>